<accession>A0A449B712</accession>
<evidence type="ECO:0000256" key="5">
    <source>
        <dbReference type="ARBA" id="ARBA00022884"/>
    </source>
</evidence>
<dbReference type="GO" id="GO:0004526">
    <property type="term" value="F:ribonuclease P activity"/>
    <property type="evidence" value="ECO:0007669"/>
    <property type="project" value="UniProtKB-UniRule"/>
</dbReference>
<dbReference type="EC" id="3.1.26.5" evidence="6"/>
<sequence length="96" mass="11603">MNLKKQFLNKYLIVYYQKSNSFKVGFTVPKKFAIAVKRNFYKRQLRAIVQSTDLHLLNYKFVMIVRKDFIEASFEEKATAIKQLFEKFKNEKIRKI</sequence>
<evidence type="ECO:0000256" key="3">
    <source>
        <dbReference type="ARBA" id="ARBA00022759"/>
    </source>
</evidence>
<dbReference type="InterPro" id="IPR000100">
    <property type="entry name" value="RNase_P"/>
</dbReference>
<dbReference type="AlphaFoldDB" id="A0A449B712"/>
<evidence type="ECO:0000256" key="2">
    <source>
        <dbReference type="ARBA" id="ARBA00022722"/>
    </source>
</evidence>
<dbReference type="EMBL" id="LR215039">
    <property type="protein sequence ID" value="VEU76381.1"/>
    <property type="molecule type" value="Genomic_DNA"/>
</dbReference>
<keyword evidence="8" id="KW-1185">Reference proteome</keyword>
<dbReference type="Gene3D" id="3.30.230.10">
    <property type="match status" value="1"/>
</dbReference>
<dbReference type="GO" id="GO:0042781">
    <property type="term" value="F:3'-tRNA processing endoribonuclease activity"/>
    <property type="evidence" value="ECO:0007669"/>
    <property type="project" value="TreeGrafter"/>
</dbReference>
<dbReference type="InterPro" id="IPR014721">
    <property type="entry name" value="Ribsml_uS5_D2-typ_fold_subgr"/>
</dbReference>
<evidence type="ECO:0000313" key="8">
    <source>
        <dbReference type="Proteomes" id="UP000289497"/>
    </source>
</evidence>
<keyword evidence="4" id="KW-0378">Hydrolase</keyword>
<keyword evidence="5" id="KW-0694">RNA-binding</keyword>
<dbReference type="InterPro" id="IPR020568">
    <property type="entry name" value="Ribosomal_Su5_D2-typ_SF"/>
</dbReference>
<evidence type="ECO:0000256" key="4">
    <source>
        <dbReference type="ARBA" id="ARBA00022801"/>
    </source>
</evidence>
<reference evidence="7 8" key="1">
    <citation type="submission" date="2019-01" db="EMBL/GenBank/DDBJ databases">
        <authorList>
            <consortium name="Pathogen Informatics"/>
        </authorList>
    </citation>
    <scope>NUCLEOTIDE SEQUENCE [LARGE SCALE GENOMIC DNA]</scope>
    <source>
        <strain evidence="7 8">NCTC10179</strain>
    </source>
</reference>
<protein>
    <recommendedName>
        <fullName evidence="6">Ribonuclease P protein component</fullName>
        <ecNumber evidence="6">3.1.26.5</ecNumber>
    </recommendedName>
</protein>
<dbReference type="GO" id="GO:0000049">
    <property type="term" value="F:tRNA binding"/>
    <property type="evidence" value="ECO:0007669"/>
    <property type="project" value="InterPro"/>
</dbReference>
<keyword evidence="1" id="KW-0819">tRNA processing</keyword>
<evidence type="ECO:0000256" key="6">
    <source>
        <dbReference type="NCBIfam" id="TIGR00188"/>
    </source>
</evidence>
<keyword evidence="2" id="KW-0540">Nuclease</keyword>
<dbReference type="GO" id="GO:0030677">
    <property type="term" value="C:ribonuclease P complex"/>
    <property type="evidence" value="ECO:0007669"/>
    <property type="project" value="TreeGrafter"/>
</dbReference>
<proteinExistence type="predicted"/>
<gene>
    <name evidence="7" type="primary">rnpA</name>
    <name evidence="7" type="ORF">NCTC10179_00559</name>
</gene>
<name>A0A449B712_9BACT</name>
<organism evidence="7 8">
    <name type="scientific">Mycoplasmopsis columboralis</name>
    <dbReference type="NCBI Taxonomy" id="171282"/>
    <lineage>
        <taxon>Bacteria</taxon>
        <taxon>Bacillati</taxon>
        <taxon>Mycoplasmatota</taxon>
        <taxon>Mycoplasmoidales</taxon>
        <taxon>Metamycoplasmataceae</taxon>
        <taxon>Mycoplasmopsis</taxon>
    </lineage>
</organism>
<keyword evidence="3" id="KW-0255">Endonuclease</keyword>
<evidence type="ECO:0000256" key="1">
    <source>
        <dbReference type="ARBA" id="ARBA00022694"/>
    </source>
</evidence>
<dbReference type="Proteomes" id="UP000289497">
    <property type="component" value="Chromosome"/>
</dbReference>
<dbReference type="PANTHER" id="PTHR33992:SF1">
    <property type="entry name" value="RIBONUCLEASE P PROTEIN COMPONENT"/>
    <property type="match status" value="1"/>
</dbReference>
<dbReference type="KEGG" id="mcou:NCTC10179_00559"/>
<dbReference type="NCBIfam" id="TIGR00188">
    <property type="entry name" value="rnpA"/>
    <property type="match status" value="1"/>
</dbReference>
<dbReference type="SUPFAM" id="SSF54211">
    <property type="entry name" value="Ribosomal protein S5 domain 2-like"/>
    <property type="match status" value="1"/>
</dbReference>
<dbReference type="PANTHER" id="PTHR33992">
    <property type="entry name" value="RIBONUCLEASE P PROTEIN COMPONENT"/>
    <property type="match status" value="1"/>
</dbReference>
<dbReference type="Pfam" id="PF00825">
    <property type="entry name" value="Ribonuclease_P"/>
    <property type="match status" value="1"/>
</dbReference>
<evidence type="ECO:0000313" key="7">
    <source>
        <dbReference type="EMBL" id="VEU76381.1"/>
    </source>
</evidence>